<accession>A0A9D4BD39</accession>
<evidence type="ECO:0000313" key="3">
    <source>
        <dbReference type="Proteomes" id="UP000828390"/>
    </source>
</evidence>
<feature type="region of interest" description="Disordered" evidence="1">
    <location>
        <begin position="41"/>
        <end position="83"/>
    </location>
</feature>
<feature type="compositionally biased region" description="Polar residues" evidence="1">
    <location>
        <begin position="41"/>
        <end position="60"/>
    </location>
</feature>
<reference evidence="2" key="1">
    <citation type="journal article" date="2019" name="bioRxiv">
        <title>The Genome of the Zebra Mussel, Dreissena polymorpha: A Resource for Invasive Species Research.</title>
        <authorList>
            <person name="McCartney M.A."/>
            <person name="Auch B."/>
            <person name="Kono T."/>
            <person name="Mallez S."/>
            <person name="Zhang Y."/>
            <person name="Obille A."/>
            <person name="Becker A."/>
            <person name="Abrahante J.E."/>
            <person name="Garbe J."/>
            <person name="Badalamenti J.P."/>
            <person name="Herman A."/>
            <person name="Mangelson H."/>
            <person name="Liachko I."/>
            <person name="Sullivan S."/>
            <person name="Sone E.D."/>
            <person name="Koren S."/>
            <person name="Silverstein K.A.T."/>
            <person name="Beckman K.B."/>
            <person name="Gohl D.M."/>
        </authorList>
    </citation>
    <scope>NUCLEOTIDE SEQUENCE</scope>
    <source>
        <strain evidence="2">Duluth1</strain>
        <tissue evidence="2">Whole animal</tissue>
    </source>
</reference>
<sequence length="83" mass="9168">MSHLKGVTTRTLQPINDPNALHETAHAVEHLTSRITLNIPLTSGSLSNNQRTRTSNSANTKPEEPLDRLVEMGSNKEDKSYDS</sequence>
<evidence type="ECO:0000256" key="1">
    <source>
        <dbReference type="SAM" id="MobiDB-lite"/>
    </source>
</evidence>
<organism evidence="2 3">
    <name type="scientific">Dreissena polymorpha</name>
    <name type="common">Zebra mussel</name>
    <name type="synonym">Mytilus polymorpha</name>
    <dbReference type="NCBI Taxonomy" id="45954"/>
    <lineage>
        <taxon>Eukaryota</taxon>
        <taxon>Metazoa</taxon>
        <taxon>Spiralia</taxon>
        <taxon>Lophotrochozoa</taxon>
        <taxon>Mollusca</taxon>
        <taxon>Bivalvia</taxon>
        <taxon>Autobranchia</taxon>
        <taxon>Heteroconchia</taxon>
        <taxon>Euheterodonta</taxon>
        <taxon>Imparidentia</taxon>
        <taxon>Neoheterodontei</taxon>
        <taxon>Myida</taxon>
        <taxon>Dreissenoidea</taxon>
        <taxon>Dreissenidae</taxon>
        <taxon>Dreissena</taxon>
    </lineage>
</organism>
<dbReference type="EMBL" id="JAIWYP010000113">
    <property type="protein sequence ID" value="KAH3689529.1"/>
    <property type="molecule type" value="Genomic_DNA"/>
</dbReference>
<reference evidence="2" key="2">
    <citation type="submission" date="2020-11" db="EMBL/GenBank/DDBJ databases">
        <authorList>
            <person name="McCartney M.A."/>
            <person name="Auch B."/>
            <person name="Kono T."/>
            <person name="Mallez S."/>
            <person name="Becker A."/>
            <person name="Gohl D.M."/>
            <person name="Silverstein K.A.T."/>
            <person name="Koren S."/>
            <person name="Bechman K.B."/>
            <person name="Herman A."/>
            <person name="Abrahante J.E."/>
            <person name="Garbe J."/>
        </authorList>
    </citation>
    <scope>NUCLEOTIDE SEQUENCE</scope>
    <source>
        <strain evidence="2">Duluth1</strain>
        <tissue evidence="2">Whole animal</tissue>
    </source>
</reference>
<dbReference type="AlphaFoldDB" id="A0A9D4BD39"/>
<keyword evidence="3" id="KW-1185">Reference proteome</keyword>
<feature type="compositionally biased region" description="Basic and acidic residues" evidence="1">
    <location>
        <begin position="61"/>
        <end position="83"/>
    </location>
</feature>
<protein>
    <submittedName>
        <fullName evidence="2">Uncharacterized protein</fullName>
    </submittedName>
</protein>
<gene>
    <name evidence="2" type="ORF">DPMN_193714</name>
</gene>
<dbReference type="Proteomes" id="UP000828390">
    <property type="component" value="Unassembled WGS sequence"/>
</dbReference>
<comment type="caution">
    <text evidence="2">The sequence shown here is derived from an EMBL/GenBank/DDBJ whole genome shotgun (WGS) entry which is preliminary data.</text>
</comment>
<proteinExistence type="predicted"/>
<evidence type="ECO:0000313" key="2">
    <source>
        <dbReference type="EMBL" id="KAH3689529.1"/>
    </source>
</evidence>
<feature type="region of interest" description="Disordered" evidence="1">
    <location>
        <begin position="1"/>
        <end position="21"/>
    </location>
</feature>
<name>A0A9D4BD39_DREPO</name>